<comment type="caution">
    <text evidence="1">The sequence shown here is derived from an EMBL/GenBank/DDBJ whole genome shotgun (WGS) entry which is preliminary data.</text>
</comment>
<proteinExistence type="predicted"/>
<gene>
    <name evidence="1" type="ORF">CRG98_047326</name>
</gene>
<evidence type="ECO:0000313" key="2">
    <source>
        <dbReference type="Proteomes" id="UP000233551"/>
    </source>
</evidence>
<organism evidence="1 2">
    <name type="scientific">Punica granatum</name>
    <name type="common">Pomegranate</name>
    <dbReference type="NCBI Taxonomy" id="22663"/>
    <lineage>
        <taxon>Eukaryota</taxon>
        <taxon>Viridiplantae</taxon>
        <taxon>Streptophyta</taxon>
        <taxon>Embryophyta</taxon>
        <taxon>Tracheophyta</taxon>
        <taxon>Spermatophyta</taxon>
        <taxon>Magnoliopsida</taxon>
        <taxon>eudicotyledons</taxon>
        <taxon>Gunneridae</taxon>
        <taxon>Pentapetalae</taxon>
        <taxon>rosids</taxon>
        <taxon>malvids</taxon>
        <taxon>Myrtales</taxon>
        <taxon>Lythraceae</taxon>
        <taxon>Punica</taxon>
    </lineage>
</organism>
<keyword evidence="2" id="KW-1185">Reference proteome</keyword>
<sequence length="109" mass="12080">MPGGKPEAKTLPPAAAMGGIELAELREETKAAGRNGRMKRAAAFGGLRRFQRQRTKVEIFYKFTCETFTKWKSQGGNLPPGALMAPPLSTSDLQKGKEWERIPIFLFDP</sequence>
<dbReference type="EMBL" id="PGOL01007885">
    <property type="protein sequence ID" value="PKI32283.1"/>
    <property type="molecule type" value="Genomic_DNA"/>
</dbReference>
<dbReference type="Proteomes" id="UP000233551">
    <property type="component" value="Unassembled WGS sequence"/>
</dbReference>
<name>A0A2I0HL16_PUNGR</name>
<dbReference type="AlphaFoldDB" id="A0A2I0HL16"/>
<reference evidence="1 2" key="1">
    <citation type="submission" date="2017-11" db="EMBL/GenBank/DDBJ databases">
        <title>De-novo sequencing of pomegranate (Punica granatum L.) genome.</title>
        <authorList>
            <person name="Akparov Z."/>
            <person name="Amiraslanov A."/>
            <person name="Hajiyeva S."/>
            <person name="Abbasov M."/>
            <person name="Kaur K."/>
            <person name="Hamwieh A."/>
            <person name="Solovyev V."/>
            <person name="Salamov A."/>
            <person name="Braich B."/>
            <person name="Kosarev P."/>
            <person name="Mahmoud A."/>
            <person name="Hajiyev E."/>
            <person name="Babayeva S."/>
            <person name="Izzatullayeva V."/>
            <person name="Mammadov A."/>
            <person name="Mammadov A."/>
            <person name="Sharifova S."/>
            <person name="Ojaghi J."/>
            <person name="Eynullazada K."/>
            <person name="Bayramov B."/>
            <person name="Abdulazimova A."/>
            <person name="Shahmuradov I."/>
        </authorList>
    </citation>
    <scope>NUCLEOTIDE SEQUENCE [LARGE SCALE GENOMIC DNA]</scope>
    <source>
        <strain evidence="2">cv. AG2017</strain>
        <tissue evidence="1">Leaf</tissue>
    </source>
</reference>
<protein>
    <submittedName>
        <fullName evidence="1">Uncharacterized protein</fullName>
    </submittedName>
</protein>
<accession>A0A2I0HL16</accession>
<evidence type="ECO:0000313" key="1">
    <source>
        <dbReference type="EMBL" id="PKI32283.1"/>
    </source>
</evidence>